<dbReference type="EMBL" id="MU069998">
    <property type="protein sequence ID" value="KAF5830872.1"/>
    <property type="molecule type" value="Genomic_DNA"/>
</dbReference>
<organism evidence="2 3">
    <name type="scientific">Dunaliella salina</name>
    <name type="common">Green alga</name>
    <name type="synonym">Protococcus salinus</name>
    <dbReference type="NCBI Taxonomy" id="3046"/>
    <lineage>
        <taxon>Eukaryota</taxon>
        <taxon>Viridiplantae</taxon>
        <taxon>Chlorophyta</taxon>
        <taxon>core chlorophytes</taxon>
        <taxon>Chlorophyceae</taxon>
        <taxon>CS clade</taxon>
        <taxon>Chlamydomonadales</taxon>
        <taxon>Dunaliellaceae</taxon>
        <taxon>Dunaliella</taxon>
    </lineage>
</organism>
<evidence type="ECO:0000313" key="3">
    <source>
        <dbReference type="Proteomes" id="UP000815325"/>
    </source>
</evidence>
<gene>
    <name evidence="2" type="ORF">DUNSADRAFT_13932</name>
</gene>
<dbReference type="PROSITE" id="PS51257">
    <property type="entry name" value="PROKAR_LIPOPROTEIN"/>
    <property type="match status" value="1"/>
</dbReference>
<comment type="caution">
    <text evidence="2">The sequence shown here is derived from an EMBL/GenBank/DDBJ whole genome shotgun (WGS) entry which is preliminary data.</text>
</comment>
<sequence length="493" mass="53489">MALARVCVHAVCGSLSSGACSEDDGVHVLALFQPKDTTVRHSVQQRTSSLVKLVLKDLSLSSARSAAAVGTCLRQSCPRLRVLEIESDWSSTTLLDVSGFHIVGPMDSTPNDIHPLHHSFFLHAFGVGAAVQELRINGLVLKASHLAAISSMSSIQTLDISPVASPGHVIDLSPLALPGLVKLCIGGHRGTLVPVVKPIVNFGQCPQLQEFVLSRVVLILGTVSVLPISLRVIRVHQTLLSALFLLLLKIPVSLLSLRSIDIDHLHVDSFAGDPAFLGAQVASLLARMPPDLHLTVHTVKRGIRISETDCFDNDLNFWRPLIGSSLAHGVKGLHFDNDLIPFSQGQPQQVASIFPNIQEIVIRPDAFGESHELLPDLVVGLHHLQTVTLCLNTHQDSPWDLVPVVSQMRAVCEAQVGVEREREVEVRIRLMRYSDSEGEDAEDEESEEGEEDDALGHCIARGPAFFSGCCNGKKDELYLTNVADRHAVDAQCL</sequence>
<dbReference type="Gene3D" id="3.80.10.10">
    <property type="entry name" value="Ribonuclease Inhibitor"/>
    <property type="match status" value="1"/>
</dbReference>
<evidence type="ECO:0000256" key="1">
    <source>
        <dbReference type="ARBA" id="ARBA00004430"/>
    </source>
</evidence>
<dbReference type="InterPro" id="IPR032675">
    <property type="entry name" value="LRR_dom_sf"/>
</dbReference>
<accession>A0ABQ7G8E8</accession>
<proteinExistence type="predicted"/>
<protein>
    <recommendedName>
        <fullName evidence="4">Encoded protein</fullName>
    </recommendedName>
</protein>
<evidence type="ECO:0000313" key="2">
    <source>
        <dbReference type="EMBL" id="KAF5830872.1"/>
    </source>
</evidence>
<evidence type="ECO:0008006" key="4">
    <source>
        <dbReference type="Google" id="ProtNLM"/>
    </source>
</evidence>
<keyword evidence="3" id="KW-1185">Reference proteome</keyword>
<name>A0ABQ7G8E8_DUNSA</name>
<dbReference type="SUPFAM" id="SSF52047">
    <property type="entry name" value="RNI-like"/>
    <property type="match status" value="1"/>
</dbReference>
<reference evidence="2" key="1">
    <citation type="submission" date="2017-08" db="EMBL/GenBank/DDBJ databases">
        <authorList>
            <person name="Polle J.E."/>
            <person name="Barry K."/>
            <person name="Cushman J."/>
            <person name="Schmutz J."/>
            <person name="Tran D."/>
            <person name="Hathwaick L.T."/>
            <person name="Yim W.C."/>
            <person name="Jenkins J."/>
            <person name="Mckie-Krisberg Z.M."/>
            <person name="Prochnik S."/>
            <person name="Lindquist E."/>
            <person name="Dockter R.B."/>
            <person name="Adam C."/>
            <person name="Molina H."/>
            <person name="Bunkerborg J."/>
            <person name="Jin E."/>
            <person name="Buchheim M."/>
            <person name="Magnuson J."/>
        </authorList>
    </citation>
    <scope>NUCLEOTIDE SEQUENCE</scope>
    <source>
        <strain evidence="2">CCAP 19/18</strain>
    </source>
</reference>
<dbReference type="Proteomes" id="UP000815325">
    <property type="component" value="Unassembled WGS sequence"/>
</dbReference>
<comment type="subcellular location">
    <subcellularLocation>
        <location evidence="1">Cytoplasm</location>
        <location evidence="1">Cytoskeleton</location>
        <location evidence="1">Cilium axoneme</location>
    </subcellularLocation>
</comment>